<dbReference type="Gene3D" id="3.40.50.720">
    <property type="entry name" value="NAD(P)-binding Rossmann-like Domain"/>
    <property type="match status" value="1"/>
</dbReference>
<feature type="domain" description="Enoyl reductase (ER)" evidence="10">
    <location>
        <begin position="14"/>
        <end position="347"/>
    </location>
</feature>
<evidence type="ECO:0000256" key="1">
    <source>
        <dbReference type="ARBA" id="ARBA00001947"/>
    </source>
</evidence>
<evidence type="ECO:0000256" key="8">
    <source>
        <dbReference type="ARBA" id="ARBA00032485"/>
    </source>
</evidence>
<reference evidence="11" key="1">
    <citation type="submission" date="2021-01" db="UniProtKB">
        <authorList>
            <consortium name="EnsemblMetazoa"/>
        </authorList>
    </citation>
    <scope>IDENTIFICATION</scope>
</reference>
<dbReference type="PROSITE" id="PS00059">
    <property type="entry name" value="ADH_ZINC"/>
    <property type="match status" value="1"/>
</dbReference>
<dbReference type="GO" id="GO:0006062">
    <property type="term" value="P:sorbitol catabolic process"/>
    <property type="evidence" value="ECO:0007669"/>
    <property type="project" value="TreeGrafter"/>
</dbReference>
<evidence type="ECO:0000259" key="10">
    <source>
        <dbReference type="SMART" id="SM00829"/>
    </source>
</evidence>
<evidence type="ECO:0000313" key="11">
    <source>
        <dbReference type="EnsemblMetazoa" id="CLYHEMP014721.1"/>
    </source>
</evidence>
<evidence type="ECO:0000256" key="6">
    <source>
        <dbReference type="ARBA" id="ARBA00023027"/>
    </source>
</evidence>
<dbReference type="GeneID" id="136798066"/>
<dbReference type="PANTHER" id="PTHR43161:SF9">
    <property type="entry name" value="SORBITOL DEHYDROGENASE"/>
    <property type="match status" value="1"/>
</dbReference>
<name>A0A7M5WXY5_9CNID</name>
<accession>A0A7M5WXY5</accession>
<dbReference type="InterPro" id="IPR036291">
    <property type="entry name" value="NAD(P)-bd_dom_sf"/>
</dbReference>
<dbReference type="CDD" id="cd05285">
    <property type="entry name" value="sorbitol_DH"/>
    <property type="match status" value="1"/>
</dbReference>
<evidence type="ECO:0000256" key="2">
    <source>
        <dbReference type="ARBA" id="ARBA00008072"/>
    </source>
</evidence>
<dbReference type="Gene3D" id="3.90.180.10">
    <property type="entry name" value="Medium-chain alcohol dehydrogenases, catalytic domain"/>
    <property type="match status" value="1"/>
</dbReference>
<keyword evidence="3 9" id="KW-0479">Metal-binding</keyword>
<evidence type="ECO:0000256" key="9">
    <source>
        <dbReference type="RuleBase" id="RU361277"/>
    </source>
</evidence>
<dbReference type="InterPro" id="IPR020843">
    <property type="entry name" value="ER"/>
</dbReference>
<evidence type="ECO:0000256" key="5">
    <source>
        <dbReference type="ARBA" id="ARBA00023002"/>
    </source>
</evidence>
<dbReference type="InterPro" id="IPR013149">
    <property type="entry name" value="ADH-like_C"/>
</dbReference>
<dbReference type="GO" id="GO:0008270">
    <property type="term" value="F:zinc ion binding"/>
    <property type="evidence" value="ECO:0007669"/>
    <property type="project" value="InterPro"/>
</dbReference>
<keyword evidence="12" id="KW-1185">Reference proteome</keyword>
<dbReference type="RefSeq" id="XP_066910749.1">
    <property type="nucleotide sequence ID" value="XM_067054648.1"/>
</dbReference>
<organism evidence="11 12">
    <name type="scientific">Clytia hemisphaerica</name>
    <dbReference type="NCBI Taxonomy" id="252671"/>
    <lineage>
        <taxon>Eukaryota</taxon>
        <taxon>Metazoa</taxon>
        <taxon>Cnidaria</taxon>
        <taxon>Hydrozoa</taxon>
        <taxon>Hydroidolina</taxon>
        <taxon>Leptothecata</taxon>
        <taxon>Obeliida</taxon>
        <taxon>Clytiidae</taxon>
        <taxon>Clytia</taxon>
    </lineage>
</organism>
<proteinExistence type="inferred from homology"/>
<dbReference type="OrthoDB" id="1879366at2759"/>
<dbReference type="InterPro" id="IPR011032">
    <property type="entry name" value="GroES-like_sf"/>
</dbReference>
<sequence>MSEKKDNLSCVLYGAGDMRLEQRGVPKPKDDEVLLSMHSVGICGSDIHYYKHGRIGNFVVNKPMVMGHEASGTVVACGKDVKHLKKGDRVAIEPGVPCRKCIRCKSGRYNLCPDIFFCATPPDDGNLCRFYTHAADFCYRLPDHVTFEEGALLEPLSVGIYACQRASVTNGDRILICGAGPIGLVTLLAAKSSGASEVAITDLDEGRLSMAKQLGADVTIRIQSKDGREVAKQIESVFGESDKTIECTGVESSITSAILATRCGGTLVIVGSGTGDSTIPLNTARRKEIDIRGVFRYANCYPVALNMVASGQINVKLLVTHRFALEDSHDAFRTSASNKDGAIKVMIKCSK</sequence>
<dbReference type="AlphaFoldDB" id="A0A7M5WXY5"/>
<keyword evidence="4 9" id="KW-0862">Zinc</keyword>
<dbReference type="EnsemblMetazoa" id="CLYHEMT014721.1">
    <property type="protein sequence ID" value="CLYHEMP014721.1"/>
    <property type="gene ID" value="CLYHEMG014721"/>
</dbReference>
<comment type="similarity">
    <text evidence="2 9">Belongs to the zinc-containing alcohol dehydrogenase family.</text>
</comment>
<comment type="cofactor">
    <cofactor evidence="1 9">
        <name>Zn(2+)</name>
        <dbReference type="ChEBI" id="CHEBI:29105"/>
    </cofactor>
</comment>
<dbReference type="InterPro" id="IPR002328">
    <property type="entry name" value="ADH_Zn_CS"/>
</dbReference>
<dbReference type="InterPro" id="IPR045306">
    <property type="entry name" value="SDH-like"/>
</dbReference>
<dbReference type="Pfam" id="PF00107">
    <property type="entry name" value="ADH_zinc_N"/>
    <property type="match status" value="1"/>
</dbReference>
<dbReference type="SUPFAM" id="SSF50129">
    <property type="entry name" value="GroES-like"/>
    <property type="match status" value="1"/>
</dbReference>
<dbReference type="GO" id="GO:0003939">
    <property type="term" value="F:L-iditol 2-dehydrogenase (NAD+) activity"/>
    <property type="evidence" value="ECO:0007669"/>
    <property type="project" value="TreeGrafter"/>
</dbReference>
<dbReference type="FunFam" id="3.40.50.720:FF:000068">
    <property type="entry name" value="Sorbitol dehydrogenase"/>
    <property type="match status" value="1"/>
</dbReference>
<dbReference type="SMART" id="SM00829">
    <property type="entry name" value="PKS_ER"/>
    <property type="match status" value="1"/>
</dbReference>
<dbReference type="Proteomes" id="UP000594262">
    <property type="component" value="Unplaced"/>
</dbReference>
<dbReference type="SUPFAM" id="SSF51735">
    <property type="entry name" value="NAD(P)-binding Rossmann-fold domains"/>
    <property type="match status" value="1"/>
</dbReference>
<evidence type="ECO:0000256" key="7">
    <source>
        <dbReference type="ARBA" id="ARBA00026132"/>
    </source>
</evidence>
<evidence type="ECO:0000256" key="4">
    <source>
        <dbReference type="ARBA" id="ARBA00022833"/>
    </source>
</evidence>
<dbReference type="InterPro" id="IPR013154">
    <property type="entry name" value="ADH-like_N"/>
</dbReference>
<keyword evidence="6" id="KW-0520">NAD</keyword>
<keyword evidence="5" id="KW-0560">Oxidoreductase</keyword>
<evidence type="ECO:0000256" key="3">
    <source>
        <dbReference type="ARBA" id="ARBA00022723"/>
    </source>
</evidence>
<evidence type="ECO:0000313" key="12">
    <source>
        <dbReference type="Proteomes" id="UP000594262"/>
    </source>
</evidence>
<dbReference type="Pfam" id="PF08240">
    <property type="entry name" value="ADH_N"/>
    <property type="match status" value="1"/>
</dbReference>
<protein>
    <recommendedName>
        <fullName evidence="7">Sorbitol dehydrogenase</fullName>
    </recommendedName>
    <alternativeName>
        <fullName evidence="8">Polyol dehydrogenase</fullName>
    </alternativeName>
</protein>
<dbReference type="PANTHER" id="PTHR43161">
    <property type="entry name" value="SORBITOL DEHYDROGENASE"/>
    <property type="match status" value="1"/>
</dbReference>